<keyword evidence="10" id="KW-1185">Reference proteome</keyword>
<dbReference type="InterPro" id="IPR000515">
    <property type="entry name" value="MetI-like"/>
</dbReference>
<name>A0ABU8LR38_9MICO</name>
<reference evidence="9 10" key="1">
    <citation type="submission" date="2024-02" db="EMBL/GenBank/DDBJ databases">
        <authorList>
            <person name="Saticioglu I.B."/>
        </authorList>
    </citation>
    <scope>NUCLEOTIDE SEQUENCE [LARGE SCALE GENOMIC DNA]</scope>
    <source>
        <strain evidence="9 10">Mu-86</strain>
    </source>
</reference>
<keyword evidence="3" id="KW-1003">Cell membrane</keyword>
<protein>
    <submittedName>
        <fullName evidence="9">Carbohydrate ABC transporter permease</fullName>
    </submittedName>
</protein>
<comment type="caution">
    <text evidence="9">The sequence shown here is derived from an EMBL/GenBank/DDBJ whole genome shotgun (WGS) entry which is preliminary data.</text>
</comment>
<evidence type="ECO:0000256" key="1">
    <source>
        <dbReference type="ARBA" id="ARBA00004651"/>
    </source>
</evidence>
<sequence>MTSLLKRPQRFVRPVFATLLCAVVIGIPLWLAIVTSFKTSTESQKPNLALPTDWNLLENLEYVITNGQLFQGLFWSTVITVPTVVLLALFGSMAAWVFARRGGIWLGVLYAIAISGVLLPPAIITLALVLRQLGLQGTPFGLIAAYTGMHLATVVFFVTGFVRTIPIELEEAATIDGAGPIRTFFSIILPLLGPVIATVTIMNVLFAWNDMFFAFFVVGGTEFATAPLNLFGVASAVLYVENWNLIFAYVLMMSIPLVVVFVVLQRKIVSGITSGAVK</sequence>
<evidence type="ECO:0000256" key="5">
    <source>
        <dbReference type="ARBA" id="ARBA00022989"/>
    </source>
</evidence>
<dbReference type="Gene3D" id="1.10.3720.10">
    <property type="entry name" value="MetI-like"/>
    <property type="match status" value="1"/>
</dbReference>
<comment type="subcellular location">
    <subcellularLocation>
        <location evidence="1 7">Cell membrane</location>
        <topology evidence="1 7">Multi-pass membrane protein</topology>
    </subcellularLocation>
</comment>
<organism evidence="9 10">
    <name type="scientific">Microbacterium marmarense</name>
    <dbReference type="NCBI Taxonomy" id="3122051"/>
    <lineage>
        <taxon>Bacteria</taxon>
        <taxon>Bacillati</taxon>
        <taxon>Actinomycetota</taxon>
        <taxon>Actinomycetes</taxon>
        <taxon>Micrococcales</taxon>
        <taxon>Microbacteriaceae</taxon>
        <taxon>Microbacterium</taxon>
    </lineage>
</organism>
<feature type="domain" description="ABC transmembrane type-1" evidence="8">
    <location>
        <begin position="73"/>
        <end position="264"/>
    </location>
</feature>
<feature type="transmembrane region" description="Helical" evidence="7">
    <location>
        <begin position="104"/>
        <end position="130"/>
    </location>
</feature>
<keyword evidence="6 7" id="KW-0472">Membrane</keyword>
<evidence type="ECO:0000256" key="4">
    <source>
        <dbReference type="ARBA" id="ARBA00022692"/>
    </source>
</evidence>
<dbReference type="PANTHER" id="PTHR43744:SF12">
    <property type="entry name" value="ABC TRANSPORTER PERMEASE PROTEIN MG189-RELATED"/>
    <property type="match status" value="1"/>
</dbReference>
<feature type="transmembrane region" description="Helical" evidence="7">
    <location>
        <begin position="142"/>
        <end position="163"/>
    </location>
</feature>
<evidence type="ECO:0000256" key="3">
    <source>
        <dbReference type="ARBA" id="ARBA00022475"/>
    </source>
</evidence>
<feature type="transmembrane region" description="Helical" evidence="7">
    <location>
        <begin position="15"/>
        <end position="37"/>
    </location>
</feature>
<evidence type="ECO:0000256" key="6">
    <source>
        <dbReference type="ARBA" id="ARBA00023136"/>
    </source>
</evidence>
<accession>A0ABU8LR38</accession>
<dbReference type="PROSITE" id="PS50928">
    <property type="entry name" value="ABC_TM1"/>
    <property type="match status" value="1"/>
</dbReference>
<dbReference type="RefSeq" id="WP_337337085.1">
    <property type="nucleotide sequence ID" value="NZ_JBBDGL010000001.1"/>
</dbReference>
<dbReference type="CDD" id="cd06261">
    <property type="entry name" value="TM_PBP2"/>
    <property type="match status" value="1"/>
</dbReference>
<proteinExistence type="inferred from homology"/>
<keyword evidence="5 7" id="KW-1133">Transmembrane helix</keyword>
<feature type="transmembrane region" description="Helical" evidence="7">
    <location>
        <begin position="183"/>
        <end position="206"/>
    </location>
</feature>
<keyword evidence="2 7" id="KW-0813">Transport</keyword>
<feature type="transmembrane region" description="Helical" evidence="7">
    <location>
        <begin position="73"/>
        <end position="98"/>
    </location>
</feature>
<evidence type="ECO:0000313" key="9">
    <source>
        <dbReference type="EMBL" id="MEJ1154651.1"/>
    </source>
</evidence>
<evidence type="ECO:0000313" key="10">
    <source>
        <dbReference type="Proteomes" id="UP001368654"/>
    </source>
</evidence>
<dbReference type="Proteomes" id="UP001368654">
    <property type="component" value="Unassembled WGS sequence"/>
</dbReference>
<evidence type="ECO:0000256" key="7">
    <source>
        <dbReference type="RuleBase" id="RU363032"/>
    </source>
</evidence>
<dbReference type="SUPFAM" id="SSF161098">
    <property type="entry name" value="MetI-like"/>
    <property type="match status" value="1"/>
</dbReference>
<evidence type="ECO:0000259" key="8">
    <source>
        <dbReference type="PROSITE" id="PS50928"/>
    </source>
</evidence>
<gene>
    <name evidence="9" type="ORF">WDU96_03435</name>
</gene>
<comment type="similarity">
    <text evidence="7">Belongs to the binding-protein-dependent transport system permease family.</text>
</comment>
<keyword evidence="4 7" id="KW-0812">Transmembrane</keyword>
<evidence type="ECO:0000256" key="2">
    <source>
        <dbReference type="ARBA" id="ARBA00022448"/>
    </source>
</evidence>
<dbReference type="Pfam" id="PF00528">
    <property type="entry name" value="BPD_transp_1"/>
    <property type="match status" value="1"/>
</dbReference>
<dbReference type="InterPro" id="IPR035906">
    <property type="entry name" value="MetI-like_sf"/>
</dbReference>
<feature type="transmembrane region" description="Helical" evidence="7">
    <location>
        <begin position="213"/>
        <end position="240"/>
    </location>
</feature>
<dbReference type="EMBL" id="JBBDGL010000001">
    <property type="protein sequence ID" value="MEJ1154651.1"/>
    <property type="molecule type" value="Genomic_DNA"/>
</dbReference>
<dbReference type="PANTHER" id="PTHR43744">
    <property type="entry name" value="ABC TRANSPORTER PERMEASE PROTEIN MG189-RELATED-RELATED"/>
    <property type="match status" value="1"/>
</dbReference>
<feature type="transmembrane region" description="Helical" evidence="7">
    <location>
        <begin position="246"/>
        <end position="264"/>
    </location>
</feature>